<dbReference type="Proteomes" id="UP001628179">
    <property type="component" value="Unassembled WGS sequence"/>
</dbReference>
<organism evidence="4 5">
    <name type="scientific">Madurella fahalii</name>
    <dbReference type="NCBI Taxonomy" id="1157608"/>
    <lineage>
        <taxon>Eukaryota</taxon>
        <taxon>Fungi</taxon>
        <taxon>Dikarya</taxon>
        <taxon>Ascomycota</taxon>
        <taxon>Pezizomycotina</taxon>
        <taxon>Sordariomycetes</taxon>
        <taxon>Sordariomycetidae</taxon>
        <taxon>Sordariales</taxon>
        <taxon>Sordariales incertae sedis</taxon>
        <taxon>Madurella</taxon>
    </lineage>
</organism>
<dbReference type="SUPFAM" id="SSF51735">
    <property type="entry name" value="NAD(P)-binding Rossmann-fold domains"/>
    <property type="match status" value="1"/>
</dbReference>
<dbReference type="RefSeq" id="XP_070916515.1">
    <property type="nucleotide sequence ID" value="XM_071060414.1"/>
</dbReference>
<keyword evidence="2" id="KW-0521">NADP</keyword>
<comment type="caution">
    <text evidence="4">The sequence shown here is derived from an EMBL/GenBank/DDBJ whole genome shotgun (WGS) entry which is preliminary data.</text>
</comment>
<evidence type="ECO:0000256" key="2">
    <source>
        <dbReference type="ARBA" id="ARBA00022857"/>
    </source>
</evidence>
<dbReference type="PANTHER" id="PTHR24320:SF236">
    <property type="entry name" value="SHORT-CHAIN DEHYDROGENASE-RELATED"/>
    <property type="match status" value="1"/>
</dbReference>
<sequence>MTFSAIWTQFFPPRNSAPLTEANLPSQTGKVCIVTGGSSGLGYEISRILYGAGATVYILTRSREHADGAISRIRAFYDSKQADGKQRGSLEYIHMDLMDLASVKTAAQQFLGRHPGRLDILFNNAGTAARKNAPLTAQGNEYHVGINSLGGFLLAKLLTPILSQTAKQAPAGSVRVV</sequence>
<evidence type="ECO:0000313" key="4">
    <source>
        <dbReference type="EMBL" id="GAB1314784.1"/>
    </source>
</evidence>
<accession>A0ABQ0GAL5</accession>
<reference evidence="4 5" key="1">
    <citation type="submission" date="2024-09" db="EMBL/GenBank/DDBJ databases">
        <title>Itraconazole resistance in Madurella fahalii resulting from another homologue of gene encoding cytochrome P450 14-alpha sterol demethylase (CYP51).</title>
        <authorList>
            <person name="Yoshioka I."/>
            <person name="Fahal A.H."/>
            <person name="Kaneko S."/>
            <person name="Yaguchi T."/>
        </authorList>
    </citation>
    <scope>NUCLEOTIDE SEQUENCE [LARGE SCALE GENOMIC DNA]</scope>
    <source>
        <strain evidence="4 5">IFM 68171</strain>
    </source>
</reference>
<evidence type="ECO:0000256" key="1">
    <source>
        <dbReference type="ARBA" id="ARBA00006484"/>
    </source>
</evidence>
<dbReference type="Pfam" id="PF00106">
    <property type="entry name" value="adh_short"/>
    <property type="match status" value="1"/>
</dbReference>
<protein>
    <recommendedName>
        <fullName evidence="6">NAD(P)-binding protein</fullName>
    </recommendedName>
</protein>
<dbReference type="PANTHER" id="PTHR24320">
    <property type="entry name" value="RETINOL DEHYDROGENASE"/>
    <property type="match status" value="1"/>
</dbReference>
<dbReference type="EMBL" id="BAAFSV010000002">
    <property type="protein sequence ID" value="GAB1314784.1"/>
    <property type="molecule type" value="Genomic_DNA"/>
</dbReference>
<keyword evidence="5" id="KW-1185">Reference proteome</keyword>
<dbReference type="InterPro" id="IPR036291">
    <property type="entry name" value="NAD(P)-bd_dom_sf"/>
</dbReference>
<dbReference type="Gene3D" id="3.40.50.720">
    <property type="entry name" value="NAD(P)-binding Rossmann-like Domain"/>
    <property type="match status" value="1"/>
</dbReference>
<comment type="similarity">
    <text evidence="1">Belongs to the short-chain dehydrogenases/reductases (SDR) family.</text>
</comment>
<dbReference type="GeneID" id="98175737"/>
<gene>
    <name evidence="4" type="ORF">MFIFM68171_04994</name>
</gene>
<name>A0ABQ0GAL5_9PEZI</name>
<evidence type="ECO:0008006" key="6">
    <source>
        <dbReference type="Google" id="ProtNLM"/>
    </source>
</evidence>
<proteinExistence type="inferred from homology"/>
<dbReference type="InterPro" id="IPR002347">
    <property type="entry name" value="SDR_fam"/>
</dbReference>
<dbReference type="PRINTS" id="PR00081">
    <property type="entry name" value="GDHRDH"/>
</dbReference>
<evidence type="ECO:0000313" key="5">
    <source>
        <dbReference type="Proteomes" id="UP001628179"/>
    </source>
</evidence>
<evidence type="ECO:0000256" key="3">
    <source>
        <dbReference type="ARBA" id="ARBA00023002"/>
    </source>
</evidence>
<keyword evidence="3" id="KW-0560">Oxidoreductase</keyword>